<keyword evidence="1" id="KW-0732">Signal</keyword>
<comment type="caution">
    <text evidence="2">The sequence shown here is derived from an EMBL/GenBank/DDBJ whole genome shotgun (WGS) entry which is preliminary data.</text>
</comment>
<feature type="chain" id="PRO_5020025393" evidence="1">
    <location>
        <begin position="21"/>
        <end position="103"/>
    </location>
</feature>
<evidence type="ECO:0000313" key="3">
    <source>
        <dbReference type="Proteomes" id="UP000299102"/>
    </source>
</evidence>
<dbReference type="Proteomes" id="UP000299102">
    <property type="component" value="Unassembled WGS sequence"/>
</dbReference>
<sequence>MENTYWTHLLILMQIRTLSSIVTLKHNLVPYSIQRSKRRAAPARPCRPRDNPNREVCEVLVTALRLRVSMGGDDHILLSGSFQRWRLLRLPTPAPPRLQRPVR</sequence>
<organism evidence="2 3">
    <name type="scientific">Eumeta variegata</name>
    <name type="common">Bagworm moth</name>
    <name type="synonym">Eumeta japonica</name>
    <dbReference type="NCBI Taxonomy" id="151549"/>
    <lineage>
        <taxon>Eukaryota</taxon>
        <taxon>Metazoa</taxon>
        <taxon>Ecdysozoa</taxon>
        <taxon>Arthropoda</taxon>
        <taxon>Hexapoda</taxon>
        <taxon>Insecta</taxon>
        <taxon>Pterygota</taxon>
        <taxon>Neoptera</taxon>
        <taxon>Endopterygota</taxon>
        <taxon>Lepidoptera</taxon>
        <taxon>Glossata</taxon>
        <taxon>Ditrysia</taxon>
        <taxon>Tineoidea</taxon>
        <taxon>Psychidae</taxon>
        <taxon>Oiketicinae</taxon>
        <taxon>Eumeta</taxon>
    </lineage>
</organism>
<protein>
    <submittedName>
        <fullName evidence="2">Uncharacterized protein</fullName>
    </submittedName>
</protein>
<feature type="signal peptide" evidence="1">
    <location>
        <begin position="1"/>
        <end position="20"/>
    </location>
</feature>
<dbReference type="EMBL" id="BGZK01000382">
    <property type="protein sequence ID" value="GBP40497.1"/>
    <property type="molecule type" value="Genomic_DNA"/>
</dbReference>
<name>A0A4C1VQ75_EUMVA</name>
<gene>
    <name evidence="2" type="ORF">EVAR_30556_1</name>
</gene>
<dbReference type="AlphaFoldDB" id="A0A4C1VQ75"/>
<reference evidence="2 3" key="1">
    <citation type="journal article" date="2019" name="Commun. Biol.">
        <title>The bagworm genome reveals a unique fibroin gene that provides high tensile strength.</title>
        <authorList>
            <person name="Kono N."/>
            <person name="Nakamura H."/>
            <person name="Ohtoshi R."/>
            <person name="Tomita M."/>
            <person name="Numata K."/>
            <person name="Arakawa K."/>
        </authorList>
    </citation>
    <scope>NUCLEOTIDE SEQUENCE [LARGE SCALE GENOMIC DNA]</scope>
</reference>
<accession>A0A4C1VQ75</accession>
<evidence type="ECO:0000256" key="1">
    <source>
        <dbReference type="SAM" id="SignalP"/>
    </source>
</evidence>
<keyword evidence="3" id="KW-1185">Reference proteome</keyword>
<evidence type="ECO:0000313" key="2">
    <source>
        <dbReference type="EMBL" id="GBP40497.1"/>
    </source>
</evidence>
<proteinExistence type="predicted"/>